<dbReference type="SUPFAM" id="SSF54975">
    <property type="entry name" value="Acylphosphatase/BLUF domain-like"/>
    <property type="match status" value="1"/>
</dbReference>
<evidence type="ECO:0000313" key="7">
    <source>
        <dbReference type="EMBL" id="TDB67984.1"/>
    </source>
</evidence>
<evidence type="ECO:0000259" key="6">
    <source>
        <dbReference type="PROSITE" id="PS51160"/>
    </source>
</evidence>
<evidence type="ECO:0000256" key="1">
    <source>
        <dbReference type="ARBA" id="ARBA00005614"/>
    </source>
</evidence>
<dbReference type="PROSITE" id="PS51160">
    <property type="entry name" value="ACYLPHOSPHATASE_3"/>
    <property type="match status" value="1"/>
</dbReference>
<dbReference type="InterPro" id="IPR020456">
    <property type="entry name" value="Acylphosphatase"/>
</dbReference>
<dbReference type="RefSeq" id="WP_132114510.1">
    <property type="nucleotide sequence ID" value="NZ_SMJU01000002.1"/>
</dbReference>
<evidence type="ECO:0000256" key="4">
    <source>
        <dbReference type="PROSITE-ProRule" id="PRU00520"/>
    </source>
</evidence>
<sequence>MKKHVSIRVQGRVQGVWYRANAEQKARQEGIHGFVQNNPDGSVSIEAEGSPEALDTFLDWCRRGPLLARVDDVQVLEGPLVGYATFEQRR</sequence>
<accession>A0A4R4KIH5</accession>
<feature type="active site" evidence="4">
    <location>
        <position position="37"/>
    </location>
</feature>
<evidence type="ECO:0000256" key="3">
    <source>
        <dbReference type="ARBA" id="ARBA00047645"/>
    </source>
</evidence>
<evidence type="ECO:0000256" key="2">
    <source>
        <dbReference type="ARBA" id="ARBA00012150"/>
    </source>
</evidence>
<dbReference type="InterPro" id="IPR001792">
    <property type="entry name" value="Acylphosphatase-like_dom"/>
</dbReference>
<dbReference type="Proteomes" id="UP000295706">
    <property type="component" value="Unassembled WGS sequence"/>
</dbReference>
<dbReference type="AlphaFoldDB" id="A0A4R4KIH5"/>
<dbReference type="PRINTS" id="PR00112">
    <property type="entry name" value="ACYLPHPHTASE"/>
</dbReference>
<dbReference type="PANTHER" id="PTHR47268:SF4">
    <property type="entry name" value="ACYLPHOSPHATASE"/>
    <property type="match status" value="1"/>
</dbReference>
<feature type="domain" description="Acylphosphatase-like" evidence="6">
    <location>
        <begin position="4"/>
        <end position="90"/>
    </location>
</feature>
<dbReference type="Gene3D" id="3.30.70.100">
    <property type="match status" value="1"/>
</dbReference>
<dbReference type="PROSITE" id="PS00151">
    <property type="entry name" value="ACYLPHOSPHATASE_2"/>
    <property type="match status" value="1"/>
</dbReference>
<keyword evidence="4" id="KW-0378">Hydrolase</keyword>
<dbReference type="GO" id="GO:0003998">
    <property type="term" value="F:acylphosphatase activity"/>
    <property type="evidence" value="ECO:0007669"/>
    <property type="project" value="UniProtKB-EC"/>
</dbReference>
<reference evidence="7 8" key="1">
    <citation type="submission" date="2019-02" db="EMBL/GenBank/DDBJ databases">
        <title>Arundinibacter roseus gen. nov., sp. nov., a new member of the family Cytophagaceae.</title>
        <authorList>
            <person name="Szuroczki S."/>
            <person name="Khayer B."/>
            <person name="Sproer C."/>
            <person name="Toumi M."/>
            <person name="Szabo A."/>
            <person name="Felfoldi T."/>
            <person name="Schumann P."/>
            <person name="Toth E."/>
        </authorList>
    </citation>
    <scope>NUCLEOTIDE SEQUENCE [LARGE SCALE GENOMIC DNA]</scope>
    <source>
        <strain evidence="7 8">DMA-k-7a</strain>
    </source>
</reference>
<protein>
    <recommendedName>
        <fullName evidence="2 4">acylphosphatase</fullName>
        <ecNumber evidence="2 4">3.6.1.7</ecNumber>
    </recommendedName>
</protein>
<gene>
    <name evidence="7" type="ORF">EZE20_03395</name>
</gene>
<comment type="caution">
    <text evidence="7">The sequence shown here is derived from an EMBL/GenBank/DDBJ whole genome shotgun (WGS) entry which is preliminary data.</text>
</comment>
<proteinExistence type="inferred from homology"/>
<dbReference type="OrthoDB" id="9808093at2"/>
<comment type="similarity">
    <text evidence="1 5">Belongs to the acylphosphatase family.</text>
</comment>
<dbReference type="InterPro" id="IPR036046">
    <property type="entry name" value="Acylphosphatase-like_dom_sf"/>
</dbReference>
<evidence type="ECO:0000313" key="8">
    <source>
        <dbReference type="Proteomes" id="UP000295706"/>
    </source>
</evidence>
<name>A0A4R4KIH5_9BACT</name>
<dbReference type="PANTHER" id="PTHR47268">
    <property type="entry name" value="ACYLPHOSPHATASE"/>
    <property type="match status" value="1"/>
</dbReference>
<dbReference type="EC" id="3.6.1.7" evidence="2 4"/>
<feature type="active site" evidence="4">
    <location>
        <position position="19"/>
    </location>
</feature>
<organism evidence="7 8">
    <name type="scientific">Arundinibacter roseus</name>
    <dbReference type="NCBI Taxonomy" id="2070510"/>
    <lineage>
        <taxon>Bacteria</taxon>
        <taxon>Pseudomonadati</taxon>
        <taxon>Bacteroidota</taxon>
        <taxon>Cytophagia</taxon>
        <taxon>Cytophagales</taxon>
        <taxon>Spirosomataceae</taxon>
        <taxon>Arundinibacter</taxon>
    </lineage>
</organism>
<comment type="catalytic activity">
    <reaction evidence="3 4">
        <text>an acyl phosphate + H2O = a carboxylate + phosphate + H(+)</text>
        <dbReference type="Rhea" id="RHEA:14965"/>
        <dbReference type="ChEBI" id="CHEBI:15377"/>
        <dbReference type="ChEBI" id="CHEBI:15378"/>
        <dbReference type="ChEBI" id="CHEBI:29067"/>
        <dbReference type="ChEBI" id="CHEBI:43474"/>
        <dbReference type="ChEBI" id="CHEBI:59918"/>
        <dbReference type="EC" id="3.6.1.7"/>
    </reaction>
</comment>
<dbReference type="Pfam" id="PF00708">
    <property type="entry name" value="Acylphosphatase"/>
    <property type="match status" value="1"/>
</dbReference>
<dbReference type="InterPro" id="IPR017968">
    <property type="entry name" value="Acylphosphatase_CS"/>
</dbReference>
<keyword evidence="8" id="KW-1185">Reference proteome</keyword>
<evidence type="ECO:0000256" key="5">
    <source>
        <dbReference type="RuleBase" id="RU004168"/>
    </source>
</evidence>
<dbReference type="EMBL" id="SMJU01000002">
    <property type="protein sequence ID" value="TDB67984.1"/>
    <property type="molecule type" value="Genomic_DNA"/>
</dbReference>